<dbReference type="SUPFAM" id="SSF51621">
    <property type="entry name" value="Phosphoenolpyruvate/pyruvate domain"/>
    <property type="match status" value="1"/>
</dbReference>
<dbReference type="PANTHER" id="PTHR32308">
    <property type="entry name" value="LYASE BETA SUBUNIT, PUTATIVE (AFU_ORTHOLOGUE AFUA_4G13030)-RELATED"/>
    <property type="match status" value="1"/>
</dbReference>
<keyword evidence="3" id="KW-0460">Magnesium</keyword>
<reference evidence="5 6" key="1">
    <citation type="submission" date="2023-08" db="EMBL/GenBank/DDBJ databases">
        <title>Achromobacter seleniivolatilans sp. nov., isolated from seleniferous soil.</title>
        <authorList>
            <person name="Zhang S."/>
            <person name="Li K."/>
            <person name="Peng J."/>
            <person name="Zhao Q."/>
            <person name="Wang H."/>
            <person name="Guo Y."/>
        </authorList>
    </citation>
    <scope>NUCLEOTIDE SEQUENCE [LARGE SCALE GENOMIC DNA]</scope>
    <source>
        <strain evidence="5 6">R39</strain>
    </source>
</reference>
<proteinExistence type="predicted"/>
<evidence type="ECO:0000259" key="4">
    <source>
        <dbReference type="Pfam" id="PF03328"/>
    </source>
</evidence>
<keyword evidence="6" id="KW-1185">Reference proteome</keyword>
<dbReference type="InterPro" id="IPR040442">
    <property type="entry name" value="Pyrv_kinase-like_dom_sf"/>
</dbReference>
<dbReference type="GO" id="GO:0016829">
    <property type="term" value="F:lyase activity"/>
    <property type="evidence" value="ECO:0007669"/>
    <property type="project" value="UniProtKB-KW"/>
</dbReference>
<organism evidence="5 6">
    <name type="scientific">Achromobacter seleniivolatilans</name>
    <dbReference type="NCBI Taxonomy" id="3047478"/>
    <lineage>
        <taxon>Bacteria</taxon>
        <taxon>Pseudomonadati</taxon>
        <taxon>Pseudomonadota</taxon>
        <taxon>Betaproteobacteria</taxon>
        <taxon>Burkholderiales</taxon>
        <taxon>Alcaligenaceae</taxon>
        <taxon>Achromobacter</taxon>
    </lineage>
</organism>
<keyword evidence="2" id="KW-0479">Metal-binding</keyword>
<name>A0ABY9LUI4_9BURK</name>
<evidence type="ECO:0000256" key="2">
    <source>
        <dbReference type="ARBA" id="ARBA00022723"/>
    </source>
</evidence>
<dbReference type="Proteomes" id="UP001234798">
    <property type="component" value="Chromosome"/>
</dbReference>
<dbReference type="Pfam" id="PF03328">
    <property type="entry name" value="HpcH_HpaI"/>
    <property type="match status" value="1"/>
</dbReference>
<dbReference type="InterPro" id="IPR005000">
    <property type="entry name" value="Aldolase/citrate-lyase_domain"/>
</dbReference>
<keyword evidence="5" id="KW-0456">Lyase</keyword>
<sequence>MTHPVVRSALFVPASRAERIPKALAAGADTVIVDLEDAVEHLAKASARESLCDFLGTHGEARLWVRINDASTSWHDDDLKACRGKRGVTGILLPKAESLAQVRHVAQTGLPVIPILETAAGLLNAAEIASTPGVSRLAFGSLDYGLDMGLTPDTPGAETVLDHARVQVLLHTRAAGLAPALDGVFPGVHDQAGLAAAAGRAQQMGFGGMLCIHPTQVAVIHAAFVPARQELEWARRVIAAHRETAAGTFMLEGKMVDAPVIARARLVLAQAGESANTPDALVKTPGKPVNS</sequence>
<dbReference type="Gene3D" id="3.20.20.60">
    <property type="entry name" value="Phosphoenolpyruvate-binding domains"/>
    <property type="match status" value="1"/>
</dbReference>
<dbReference type="EMBL" id="CP132976">
    <property type="protein sequence ID" value="WMD18446.1"/>
    <property type="molecule type" value="Genomic_DNA"/>
</dbReference>
<evidence type="ECO:0000256" key="1">
    <source>
        <dbReference type="ARBA" id="ARBA00001946"/>
    </source>
</evidence>
<accession>A0ABY9LUI4</accession>
<dbReference type="RefSeq" id="WP_306937552.1">
    <property type="nucleotide sequence ID" value="NZ_CP132976.1"/>
</dbReference>
<gene>
    <name evidence="5" type="ORF">RAS12_17555</name>
</gene>
<dbReference type="InterPro" id="IPR015813">
    <property type="entry name" value="Pyrv/PenolPyrv_kinase-like_dom"/>
</dbReference>
<dbReference type="PANTHER" id="PTHR32308:SF10">
    <property type="entry name" value="CITRATE LYASE SUBUNIT BETA"/>
    <property type="match status" value="1"/>
</dbReference>
<evidence type="ECO:0000313" key="6">
    <source>
        <dbReference type="Proteomes" id="UP001234798"/>
    </source>
</evidence>
<protein>
    <submittedName>
        <fullName evidence="5">CoA ester lyase</fullName>
    </submittedName>
</protein>
<dbReference type="PIRSF" id="PIRSF015582">
    <property type="entry name" value="Cit_lyase_B"/>
    <property type="match status" value="1"/>
</dbReference>
<evidence type="ECO:0000256" key="3">
    <source>
        <dbReference type="ARBA" id="ARBA00022842"/>
    </source>
</evidence>
<comment type="cofactor">
    <cofactor evidence="1">
        <name>Mg(2+)</name>
        <dbReference type="ChEBI" id="CHEBI:18420"/>
    </cofactor>
</comment>
<evidence type="ECO:0000313" key="5">
    <source>
        <dbReference type="EMBL" id="WMD18446.1"/>
    </source>
</evidence>
<feature type="domain" description="HpcH/HpaI aldolase/citrate lyase" evidence="4">
    <location>
        <begin position="7"/>
        <end position="214"/>
    </location>
</feature>
<dbReference type="InterPro" id="IPR011206">
    <property type="entry name" value="Citrate_lyase_beta/mcl1/mcl2"/>
</dbReference>